<dbReference type="PRINTS" id="PR00830">
    <property type="entry name" value="ENDOLAPTASE"/>
</dbReference>
<dbReference type="InterPro" id="IPR014721">
    <property type="entry name" value="Ribsml_uS5_D2-typ_fold_subgr"/>
</dbReference>
<comment type="caution">
    <text evidence="11">The sequence shown here is derived from an EMBL/GenBank/DDBJ whole genome shotgun (WGS) entry which is preliminary data.</text>
</comment>
<evidence type="ECO:0000256" key="8">
    <source>
        <dbReference type="PROSITE-ProRule" id="PRU01122"/>
    </source>
</evidence>
<comment type="similarity">
    <text evidence="8">Belongs to the peptidase S16 family.</text>
</comment>
<gene>
    <name evidence="11" type="ORF">HII12_002212</name>
</gene>
<dbReference type="AlphaFoldDB" id="A0A8H6BJ46"/>
<dbReference type="Pfam" id="PF22667">
    <property type="entry name" value="Lon_lid"/>
    <property type="match status" value="1"/>
</dbReference>
<dbReference type="InterPro" id="IPR008268">
    <property type="entry name" value="Peptidase_S16_AS"/>
</dbReference>
<dbReference type="GO" id="GO:0005524">
    <property type="term" value="F:ATP binding"/>
    <property type="evidence" value="ECO:0007669"/>
    <property type="project" value="UniProtKB-KW"/>
</dbReference>
<dbReference type="SUPFAM" id="SSF54211">
    <property type="entry name" value="Ribosomal protein S5 domain 2-like"/>
    <property type="match status" value="1"/>
</dbReference>
<feature type="active site" evidence="8">
    <location>
        <position position="911"/>
    </location>
</feature>
<accession>A0A8H6BJ46</accession>
<keyword evidence="1 8" id="KW-0645">Protease</keyword>
<dbReference type="Pfam" id="PF00004">
    <property type="entry name" value="AAA"/>
    <property type="match status" value="1"/>
</dbReference>
<dbReference type="Gene3D" id="3.30.230.10">
    <property type="match status" value="1"/>
</dbReference>
<evidence type="ECO:0000313" key="11">
    <source>
        <dbReference type="EMBL" id="KAF6012690.1"/>
    </source>
</evidence>
<evidence type="ECO:0000256" key="4">
    <source>
        <dbReference type="ARBA" id="ARBA00022825"/>
    </source>
</evidence>
<dbReference type="CDD" id="cd19500">
    <property type="entry name" value="RecA-like_Lon"/>
    <property type="match status" value="1"/>
</dbReference>
<dbReference type="InterPro" id="IPR027065">
    <property type="entry name" value="Lon_Prtase"/>
</dbReference>
<evidence type="ECO:0000313" key="12">
    <source>
        <dbReference type="Proteomes" id="UP000568158"/>
    </source>
</evidence>
<organism evidence="11 12">
    <name type="scientific">Dekkera bruxellensis</name>
    <name type="common">Brettanomyces custersii</name>
    <dbReference type="NCBI Taxonomy" id="5007"/>
    <lineage>
        <taxon>Eukaryota</taxon>
        <taxon>Fungi</taxon>
        <taxon>Dikarya</taxon>
        <taxon>Ascomycota</taxon>
        <taxon>Saccharomycotina</taxon>
        <taxon>Pichiomycetes</taxon>
        <taxon>Pichiales</taxon>
        <taxon>Pichiaceae</taxon>
        <taxon>Brettanomyces</taxon>
    </lineage>
</organism>
<dbReference type="InterPro" id="IPR003959">
    <property type="entry name" value="ATPase_AAA_core"/>
</dbReference>
<dbReference type="PROSITE" id="PS51786">
    <property type="entry name" value="LON_PROTEOLYTIC"/>
    <property type="match status" value="1"/>
</dbReference>
<protein>
    <recommendedName>
        <fullName evidence="7">endopeptidase La</fullName>
        <ecNumber evidence="7">3.4.21.53</ecNumber>
    </recommendedName>
</protein>
<dbReference type="GO" id="GO:0004176">
    <property type="term" value="F:ATP-dependent peptidase activity"/>
    <property type="evidence" value="ECO:0007669"/>
    <property type="project" value="UniProtKB-UniRule"/>
</dbReference>
<evidence type="ECO:0000256" key="2">
    <source>
        <dbReference type="ARBA" id="ARBA00022741"/>
    </source>
</evidence>
<dbReference type="EMBL" id="JABCYN010000023">
    <property type="protein sequence ID" value="KAF6012690.1"/>
    <property type="molecule type" value="Genomic_DNA"/>
</dbReference>
<dbReference type="Pfam" id="PF05362">
    <property type="entry name" value="Lon_C"/>
    <property type="match status" value="1"/>
</dbReference>
<keyword evidence="5" id="KW-0067">ATP-binding</keyword>
<evidence type="ECO:0000259" key="10">
    <source>
        <dbReference type="PROSITE" id="PS51786"/>
    </source>
</evidence>
<evidence type="ECO:0000256" key="9">
    <source>
        <dbReference type="SAM" id="MobiDB-lite"/>
    </source>
</evidence>
<keyword evidence="4 8" id="KW-0720">Serine protease</keyword>
<dbReference type="SUPFAM" id="SSF52540">
    <property type="entry name" value="P-loop containing nucleoside triphosphate hydrolases"/>
    <property type="match status" value="1"/>
</dbReference>
<feature type="compositionally biased region" description="Basic and acidic residues" evidence="9">
    <location>
        <begin position="475"/>
        <end position="495"/>
    </location>
</feature>
<dbReference type="InterPro" id="IPR008269">
    <property type="entry name" value="Lon_proteolytic"/>
</dbReference>
<dbReference type="GO" id="GO:0030163">
    <property type="term" value="P:protein catabolic process"/>
    <property type="evidence" value="ECO:0007669"/>
    <property type="project" value="InterPro"/>
</dbReference>
<dbReference type="GO" id="GO:0016887">
    <property type="term" value="F:ATP hydrolysis activity"/>
    <property type="evidence" value="ECO:0007669"/>
    <property type="project" value="InterPro"/>
</dbReference>
<dbReference type="SMART" id="SM00382">
    <property type="entry name" value="AAA"/>
    <property type="match status" value="1"/>
</dbReference>
<keyword evidence="2" id="KW-0547">Nucleotide-binding</keyword>
<keyword evidence="3 8" id="KW-0378">Hydrolase</keyword>
<proteinExistence type="inferred from homology"/>
<dbReference type="Proteomes" id="UP000568158">
    <property type="component" value="Unassembled WGS sequence"/>
</dbReference>
<dbReference type="Gene3D" id="1.10.8.60">
    <property type="match status" value="1"/>
</dbReference>
<dbReference type="InterPro" id="IPR054594">
    <property type="entry name" value="Lon_lid"/>
</dbReference>
<feature type="compositionally biased region" description="Low complexity" evidence="9">
    <location>
        <begin position="496"/>
        <end position="522"/>
    </location>
</feature>
<dbReference type="GO" id="GO:0006508">
    <property type="term" value="P:proteolysis"/>
    <property type="evidence" value="ECO:0007669"/>
    <property type="project" value="UniProtKB-KW"/>
</dbReference>
<dbReference type="PROSITE" id="PS01046">
    <property type="entry name" value="LON_SER"/>
    <property type="match status" value="1"/>
</dbReference>
<evidence type="ECO:0000256" key="3">
    <source>
        <dbReference type="ARBA" id="ARBA00022801"/>
    </source>
</evidence>
<dbReference type="InterPro" id="IPR020568">
    <property type="entry name" value="Ribosomal_Su5_D2-typ_SF"/>
</dbReference>
<dbReference type="EC" id="3.4.21.53" evidence="7"/>
<feature type="domain" description="Lon proteolytic" evidence="10">
    <location>
        <begin position="812"/>
        <end position="1047"/>
    </location>
</feature>
<evidence type="ECO:0000256" key="5">
    <source>
        <dbReference type="ARBA" id="ARBA00022840"/>
    </source>
</evidence>
<name>A0A8H6BJ46_DEKBR</name>
<feature type="region of interest" description="Disordered" evidence="9">
    <location>
        <begin position="475"/>
        <end position="522"/>
    </location>
</feature>
<evidence type="ECO:0000256" key="6">
    <source>
        <dbReference type="ARBA" id="ARBA00050665"/>
    </source>
</evidence>
<dbReference type="FunFam" id="3.40.50.300:FF:000021">
    <property type="entry name" value="Lon protease homolog"/>
    <property type="match status" value="1"/>
</dbReference>
<sequence>MTLQSPLINLPYFILPNQLVYLPGVTYQTGLSKSDSIQIATHFNDKLNDIDEPLAKQLRELLTGTSDQPRVKLQETSISLLPGNALIIACIPYIESTPNKTIPATISRITSIRVHKHQCIISFNALFRAHAKLGNTRPPKTAPRHGECTFSINVDDIAPKKVTKGSTESLNLITARALSTIKSVYSFNRRYAEFRKEQKEQKLDEKLQKILLQLTPLASLMNAELSGKETGSQLQKLYELYGQARMEKDAAERLRTISQLNDVFVAVFPFSFRQRISYLGEFDHNRRLEMFRSYLEFASFVLDKQLDMKYVAEQWAGMKDRLSADDFKMREMQFVTSHLQSLKQLIRLYERGSERKGNAFGSVPDPQSEKLKGFIAHLDGLRMSPDGKRLIKADYSRMKHMPKSGSEYQVLRTYMDVIMDIPWQKLHKSGKSQSINLHAAMQQLDNDHYGMQRAKERIIEYLAVLKMHNRVTDKRNMIHAKEEAGAKSRKAESLKNSENSNKRNSSNLSNSSNLKNAKNTKNTTTSVISIRNADALGLMDEDNDTDIEIEDQGSFNAPILLLTGPPGVGKTSLAKSVAKTLGRKFQRVSLGGLDDFADLKGHRRTYVGAIPGLIIQALRRAQSYNPVILLDEIDKVGGAARNCNPEAALLEILDPEQNKNFQDHYVGFPVDLSQVVFICTANNAWNISTPLRDRMEMIELSGYSYLEKVEIGKRYLIPRQMQRNCLPPGLLHLDDDTILKIATEYTNEPGIRSLEKRIASICRIKAIEHEQATESEPSTYSATVKVDDLPKYIGAGRMSARDMHRKNFNTIQEQYGVANGLSYNNDGSGSLLSFEMVGLPGEKSLICTGNLGDVLLESAQIADVLVGYLLNRRMLVSASDSFNIEAALDRYRSTEVHLHVPEGAISKDGPSAGITITTCLLSLILRKPIPADVAMTGEITLTGNVLPIGGLKEKLLGAHLSGCISKVIVPRLNRRDIIESYTSDMKDRKVSHEKLRDLILTEEKLISGNKQTKAVFGEPEKRIRDELGIQIVYVDDFSDVIEQVWQGAIRVKQAVQRERTSRL</sequence>
<dbReference type="Gene3D" id="3.40.50.300">
    <property type="entry name" value="P-loop containing nucleotide triphosphate hydrolases"/>
    <property type="match status" value="1"/>
</dbReference>
<dbReference type="InterPro" id="IPR027417">
    <property type="entry name" value="P-loop_NTPase"/>
</dbReference>
<comment type="catalytic activity">
    <reaction evidence="6">
        <text>Hydrolysis of proteins in presence of ATP.</text>
        <dbReference type="EC" id="3.4.21.53"/>
    </reaction>
</comment>
<evidence type="ECO:0000256" key="1">
    <source>
        <dbReference type="ARBA" id="ARBA00022670"/>
    </source>
</evidence>
<reference evidence="11 12" key="1">
    <citation type="journal article" date="2020" name="Appl. Microbiol. Biotechnol.">
        <title>Targeted gene deletion in Brettanomyces bruxellensis with an expression-free CRISPR-Cas9 system.</title>
        <authorList>
            <person name="Varela C."/>
            <person name="Bartel C."/>
            <person name="Onetto C."/>
            <person name="Borneman A."/>
        </authorList>
    </citation>
    <scope>NUCLEOTIDE SEQUENCE [LARGE SCALE GENOMIC DNA]</scope>
    <source>
        <strain evidence="11 12">AWRI1613</strain>
    </source>
</reference>
<feature type="active site" evidence="8">
    <location>
        <position position="954"/>
    </location>
</feature>
<dbReference type="GO" id="GO:0004252">
    <property type="term" value="F:serine-type endopeptidase activity"/>
    <property type="evidence" value="ECO:0007669"/>
    <property type="project" value="UniProtKB-UniRule"/>
</dbReference>
<dbReference type="InterPro" id="IPR003593">
    <property type="entry name" value="AAA+_ATPase"/>
</dbReference>
<dbReference type="PANTHER" id="PTHR10046">
    <property type="entry name" value="ATP DEPENDENT LON PROTEASE FAMILY MEMBER"/>
    <property type="match status" value="1"/>
</dbReference>
<evidence type="ECO:0000256" key="7">
    <source>
        <dbReference type="ARBA" id="ARBA00066743"/>
    </source>
</evidence>